<evidence type="ECO:0000259" key="2">
    <source>
        <dbReference type="Pfam" id="PF00144"/>
    </source>
</evidence>
<dbReference type="EMBL" id="JAERRJ010000001">
    <property type="protein sequence ID" value="MBL1073404.1"/>
    <property type="molecule type" value="Genomic_DNA"/>
</dbReference>
<evidence type="ECO:0000313" key="4">
    <source>
        <dbReference type="Proteomes" id="UP000602198"/>
    </source>
</evidence>
<name>A0ABS1M0S4_9NOCA</name>
<dbReference type="InterPro" id="IPR050491">
    <property type="entry name" value="AmpC-like"/>
</dbReference>
<organism evidence="3 4">
    <name type="scientific">Nocardia acididurans</name>
    <dbReference type="NCBI Taxonomy" id="2802282"/>
    <lineage>
        <taxon>Bacteria</taxon>
        <taxon>Bacillati</taxon>
        <taxon>Actinomycetota</taxon>
        <taxon>Actinomycetes</taxon>
        <taxon>Mycobacteriales</taxon>
        <taxon>Nocardiaceae</taxon>
        <taxon>Nocardia</taxon>
    </lineage>
</organism>
<dbReference type="Gene3D" id="3.40.710.10">
    <property type="entry name" value="DD-peptidase/beta-lactamase superfamily"/>
    <property type="match status" value="1"/>
</dbReference>
<sequence>MTSFRRYGVRTALSGLGIVAILAATACGTGDTGSEPTTAPASPALMKALNDLVQNGFPGAQVTVDGPGGHRTVSAGAGDLATGAPITDNSHVRIGSNTKTYVSTVLLQLVAEGKVELDAPVERYLPNVVRGNGNDGNRITVRQLLQHTTGLPEYLAGGSPELRAATGTPQLEVLSDEIRRRTYTPEELVAIAMRMPPQYEPGARAVYTNTNYILLGMLIEKVTGRPLTEEITTRILEPLHLRDTYFPAADDTGIRGPHPAGYQQIDGKRTDFTESNVSWAGAAGAMIATPSDLNRFFTALLTGKLLPPALLEQMKQTVPFDRMPESGYGLGLIRHNVSCGKEVWGHGGSIPGFGTRTGVLTDGTAVVLTVNQLPVDQATDALEAKAFDAAICG</sequence>
<comment type="caution">
    <text evidence="3">The sequence shown here is derived from an EMBL/GenBank/DDBJ whole genome shotgun (WGS) entry which is preliminary data.</text>
</comment>
<dbReference type="RefSeq" id="WP_201943317.1">
    <property type="nucleotide sequence ID" value="NZ_JAERRJ010000001.1"/>
</dbReference>
<reference evidence="3 4" key="1">
    <citation type="submission" date="2021-01" db="EMBL/GenBank/DDBJ databases">
        <title>WGS of actinomycetes isolated from Thailand.</title>
        <authorList>
            <person name="Thawai C."/>
        </authorList>
    </citation>
    <scope>NUCLEOTIDE SEQUENCE [LARGE SCALE GENOMIC DNA]</scope>
    <source>
        <strain evidence="3 4">LPG 2</strain>
    </source>
</reference>
<evidence type="ECO:0000256" key="1">
    <source>
        <dbReference type="SAM" id="SignalP"/>
    </source>
</evidence>
<dbReference type="SUPFAM" id="SSF56601">
    <property type="entry name" value="beta-lactamase/transpeptidase-like"/>
    <property type="match status" value="1"/>
</dbReference>
<accession>A0ABS1M0S4</accession>
<dbReference type="InterPro" id="IPR001466">
    <property type="entry name" value="Beta-lactam-related"/>
</dbReference>
<dbReference type="PANTHER" id="PTHR46825">
    <property type="entry name" value="D-ALANYL-D-ALANINE-CARBOXYPEPTIDASE/ENDOPEPTIDASE AMPH"/>
    <property type="match status" value="1"/>
</dbReference>
<dbReference type="Pfam" id="PF00144">
    <property type="entry name" value="Beta-lactamase"/>
    <property type="match status" value="1"/>
</dbReference>
<feature type="chain" id="PRO_5045912689" evidence="1">
    <location>
        <begin position="27"/>
        <end position="393"/>
    </location>
</feature>
<keyword evidence="4" id="KW-1185">Reference proteome</keyword>
<dbReference type="Proteomes" id="UP000602198">
    <property type="component" value="Unassembled WGS sequence"/>
</dbReference>
<evidence type="ECO:0000313" key="3">
    <source>
        <dbReference type="EMBL" id="MBL1073404.1"/>
    </source>
</evidence>
<dbReference type="InterPro" id="IPR012338">
    <property type="entry name" value="Beta-lactam/transpept-like"/>
</dbReference>
<feature type="signal peptide" evidence="1">
    <location>
        <begin position="1"/>
        <end position="26"/>
    </location>
</feature>
<dbReference type="PROSITE" id="PS51257">
    <property type="entry name" value="PROKAR_LIPOPROTEIN"/>
    <property type="match status" value="1"/>
</dbReference>
<protein>
    <submittedName>
        <fullName evidence="3">Beta-lactamase family protein</fullName>
    </submittedName>
</protein>
<dbReference type="PANTHER" id="PTHR46825:SF7">
    <property type="entry name" value="D-ALANYL-D-ALANINE CARBOXYPEPTIDASE"/>
    <property type="match status" value="1"/>
</dbReference>
<feature type="domain" description="Beta-lactamase-related" evidence="2">
    <location>
        <begin position="51"/>
        <end position="381"/>
    </location>
</feature>
<proteinExistence type="predicted"/>
<gene>
    <name evidence="3" type="ORF">JK358_03235</name>
</gene>
<keyword evidence="1" id="KW-0732">Signal</keyword>